<feature type="compositionally biased region" description="Polar residues" evidence="2">
    <location>
        <begin position="1487"/>
        <end position="1497"/>
    </location>
</feature>
<feature type="region of interest" description="Disordered" evidence="2">
    <location>
        <begin position="1"/>
        <end position="31"/>
    </location>
</feature>
<dbReference type="InterPro" id="IPR042277">
    <property type="entry name" value="IST1-like"/>
</dbReference>
<accession>A0A7J6FSW2</accession>
<name>A0A7J6FSW2_CANSA</name>
<dbReference type="FunFam" id="1.20.1260.60:FF:000003">
    <property type="entry name" value="IST1-like protein isoform A"/>
    <property type="match status" value="1"/>
</dbReference>
<sequence>LSGVSNMASSSSKLGSHQPSRSISLPSRLNPKSQGIETQLNKLKTQCDFSFSSRETPIGSDTIQSSLTSLAELYASTKELIHSPLTQQALLQNHSRKTMEETLDTSIGLLDACGAARELLLGMKENVQSLQSALRRKVVGDSSIESNVQTYINFRKNARKEVSKSLKALKTMQKNNNLSSIHFVHDQPLQMVTKVLSELSNIAISIFGAMFVFLSMPKMVNGWSLISKLMPLSSDKGHKIFNEVGSVDITLFSLQTQMRKNDTKIDVEIVQKRLESVDGCVNVFEARLDCLFRCLIQHRMANQPLRSISLPSREHPCCVRIEALLNHLKSYQSSPFNAFETIQASLVGLAELYSCVEELIASPSTQQALLAPTKHGKVVEQALESSITLLDTTNIARDLMVTMKEQVQSLQSAFRRKGRDSSIETSIQTYLCFRKNAKKDIAKCLGGLKRMETKSIASQKQGLEDLSIVEKTLRETTSITISIFTTLLKFIMAIPTTTNGWSLLSKVVKMKSLSYNDQKEEKKNKKIVNLVESVDLFLHSLMKNIQSNEVEMSQRMLLDLDSSSEAIVVGLNTMFRCLVQNRVSLLNIITKKTKKNPSLKIAKTKPNMAINKLSVRSISLPTRPHPSTTRIEQQLHKIQALEFEVATSSSSSFFKGLLFELEELYECVDDLLQMGSTQQVLSQNQHEKSLEDLLEASLRLLDLCGITRDVLLQTKQHVGALQSTLRRRKGDPIMEINITTYNCFRKKMKKEVKKLTFAMKQVSKKFESSQTQILSEENDHLCAVMRALRQVCAMNSSIFQSLFMYLIMTPNKVSKWSLVSKLVNKSSAVACEEKLLECGNELESVDIALSSLLCCNYDDLKLKIAQKRSEDLEMSIDGLENVRSHPTTQKVEQELNKINLIINKEISSSTTTSSSSLCNSLSSLKDLYGQLEDLLSLPLTRQALAQHQQHKWVNELVDDSLSYLDICHNTNDVVSMLKQNVKDLQSAIRRAKVLESDYDDHSSIETSVSAYFALRKKMKKSSNIFGQLVTKNCNFPLNLDTHLSAVVRVLRETSLVTSSILGSLSLFLSTPLWKPKTSRWSLVSIMVQKGYYGNNHHHHHHVMNEFEGLDMAMNGLLSCDENGNDEKIEDVLKKLEALEVAMEGLENGLEGLFRLFLHNRVCLLNKKNILYSAMTVATKKIMKFGLSLFRRGFNSSKCKTAAKMAVARIKLLKNKRQVVVKQMRRDIALLLQSGQDATARIRVEHVMREQNILAANEFIELFCELIVSRLSIIAKQRECPADLKEGISSLIFAAPRCSEIPELVAIRDVFEKKYGKDFVSAATDLRPSCGVNRLLIDKLSVRTPTGESKLKILKEIAKEYQIEWDTTETEQELLKPPEELIEGPRSFVSATSFPVTPKPNQSVELNNSTTSSSLPMGGTIGDNNRGGGGGGNKHFVDSASAAKEAAKCANEAIAAANAAAFLANKDPNHASSFDHCKSNSSSINVGYQTTSGASSTDRFIPDGPPSPINSQYTDNQYKRSSETRRYDSHYPSNEETGHNSGARRYVSQSYNGSDSSHYPSNEDTSFNNNNMESRKMYRRHSSYNAPSAQSDIKFDRSDSEEEFEEEENQPRGNGSGGGSFGILPPDRLPPPVPSSEMLKQDSPAHSVHPKLPDYDALAARFEALKHHRNSLP</sequence>
<dbReference type="GO" id="GO:0048367">
    <property type="term" value="P:shoot system development"/>
    <property type="evidence" value="ECO:0007669"/>
    <property type="project" value="InterPro"/>
</dbReference>
<evidence type="ECO:0000313" key="4">
    <source>
        <dbReference type="Proteomes" id="UP000525078"/>
    </source>
</evidence>
<feature type="region of interest" description="Disordered" evidence="2">
    <location>
        <begin position="1393"/>
        <end position="1432"/>
    </location>
</feature>
<evidence type="ECO:0000256" key="2">
    <source>
        <dbReference type="SAM" id="MobiDB-lite"/>
    </source>
</evidence>
<dbReference type="PANTHER" id="PTHR33070">
    <property type="entry name" value="OS06G0725500 PROTEIN"/>
    <property type="match status" value="1"/>
</dbReference>
<dbReference type="Pfam" id="PF03087">
    <property type="entry name" value="BPS1"/>
    <property type="match status" value="4"/>
</dbReference>
<dbReference type="InterPro" id="IPR004320">
    <property type="entry name" value="BPS1_pln"/>
</dbReference>
<feature type="compositionally biased region" description="Gly residues" evidence="2">
    <location>
        <begin position="1418"/>
        <end position="1432"/>
    </location>
</feature>
<dbReference type="GO" id="GO:0015031">
    <property type="term" value="P:protein transport"/>
    <property type="evidence" value="ECO:0007669"/>
    <property type="project" value="InterPro"/>
</dbReference>
<feature type="region of interest" description="Disordered" evidence="2">
    <location>
        <begin position="1487"/>
        <end position="1651"/>
    </location>
</feature>
<comment type="similarity">
    <text evidence="1">Belongs to the IST1 family.</text>
</comment>
<feature type="compositionally biased region" description="Polar residues" evidence="2">
    <location>
        <begin position="1546"/>
        <end position="1571"/>
    </location>
</feature>
<dbReference type="Pfam" id="PF03398">
    <property type="entry name" value="Ist1"/>
    <property type="match status" value="1"/>
</dbReference>
<organism evidence="3 4">
    <name type="scientific">Cannabis sativa</name>
    <name type="common">Hemp</name>
    <name type="synonym">Marijuana</name>
    <dbReference type="NCBI Taxonomy" id="3483"/>
    <lineage>
        <taxon>Eukaryota</taxon>
        <taxon>Viridiplantae</taxon>
        <taxon>Streptophyta</taxon>
        <taxon>Embryophyta</taxon>
        <taxon>Tracheophyta</taxon>
        <taxon>Spermatophyta</taxon>
        <taxon>Magnoliopsida</taxon>
        <taxon>eudicotyledons</taxon>
        <taxon>Gunneridae</taxon>
        <taxon>Pentapetalae</taxon>
        <taxon>rosids</taxon>
        <taxon>fabids</taxon>
        <taxon>Rosales</taxon>
        <taxon>Cannabaceae</taxon>
        <taxon>Cannabis</taxon>
    </lineage>
</organism>
<feature type="non-terminal residue" evidence="3">
    <location>
        <position position="1"/>
    </location>
</feature>
<dbReference type="GO" id="GO:0048364">
    <property type="term" value="P:root development"/>
    <property type="evidence" value="ECO:0007669"/>
    <property type="project" value="InterPro"/>
</dbReference>
<dbReference type="EMBL" id="JAATIP010000098">
    <property type="protein sequence ID" value="KAF4373806.1"/>
    <property type="molecule type" value="Genomic_DNA"/>
</dbReference>
<feature type="compositionally biased region" description="Basic and acidic residues" evidence="2">
    <location>
        <begin position="1516"/>
        <end position="1528"/>
    </location>
</feature>
<protein>
    <submittedName>
        <fullName evidence="3">Uncharacterized protein</fullName>
    </submittedName>
</protein>
<feature type="compositionally biased region" description="Acidic residues" evidence="2">
    <location>
        <begin position="1598"/>
        <end position="1607"/>
    </location>
</feature>
<dbReference type="Proteomes" id="UP000525078">
    <property type="component" value="Unassembled WGS sequence"/>
</dbReference>
<evidence type="ECO:0000256" key="1">
    <source>
        <dbReference type="ARBA" id="ARBA00005536"/>
    </source>
</evidence>
<comment type="caution">
    <text evidence="3">The sequence shown here is derived from an EMBL/GenBank/DDBJ whole genome shotgun (WGS) entry which is preliminary data.</text>
</comment>
<dbReference type="PANTHER" id="PTHR33070:SF120">
    <property type="entry name" value="EXPRESSED PROTEIN"/>
    <property type="match status" value="1"/>
</dbReference>
<feature type="compositionally biased region" description="Polar residues" evidence="2">
    <location>
        <begin position="1393"/>
        <end position="1414"/>
    </location>
</feature>
<gene>
    <name evidence="3" type="ORF">F8388_007712</name>
</gene>
<evidence type="ECO:0000313" key="3">
    <source>
        <dbReference type="EMBL" id="KAF4373806.1"/>
    </source>
</evidence>
<dbReference type="InterPro" id="IPR005061">
    <property type="entry name" value="Ist1"/>
</dbReference>
<reference evidence="3 4" key="1">
    <citation type="journal article" date="2020" name="bioRxiv">
        <title>Sequence and annotation of 42 cannabis genomes reveals extensive copy number variation in cannabinoid synthesis and pathogen resistance genes.</title>
        <authorList>
            <person name="Mckernan K.J."/>
            <person name="Helbert Y."/>
            <person name="Kane L.T."/>
            <person name="Ebling H."/>
            <person name="Zhang L."/>
            <person name="Liu B."/>
            <person name="Eaton Z."/>
            <person name="Mclaughlin S."/>
            <person name="Kingan S."/>
            <person name="Baybayan P."/>
            <person name="Concepcion G."/>
            <person name="Jordan M."/>
            <person name="Riva A."/>
            <person name="Barbazuk W."/>
            <person name="Harkins T."/>
        </authorList>
    </citation>
    <scope>NUCLEOTIDE SEQUENCE [LARGE SCALE GENOMIC DNA]</scope>
    <source>
        <strain evidence="4">cv. Jamaican Lion 4</strain>
        <tissue evidence="3">Leaf</tissue>
    </source>
</reference>
<dbReference type="Gene3D" id="1.20.1260.60">
    <property type="entry name" value="Vacuolar protein sorting-associated protein Ist1"/>
    <property type="match status" value="1"/>
</dbReference>
<proteinExistence type="inferred from homology"/>